<keyword evidence="4" id="KW-0804">Transcription</keyword>
<keyword evidence="3" id="KW-0238">DNA-binding</keyword>
<comment type="similarity">
    <text evidence="1">Belongs to the SorC transcriptional regulatory family.</text>
</comment>
<keyword evidence="7" id="KW-1185">Reference proteome</keyword>
<proteinExistence type="inferred from homology"/>
<evidence type="ECO:0000256" key="1">
    <source>
        <dbReference type="ARBA" id="ARBA00010466"/>
    </source>
</evidence>
<accession>A0A126ZV69</accession>
<organism evidence="6 7">
    <name type="scientific">Sinomonas atrocyanea</name>
    <dbReference type="NCBI Taxonomy" id="37927"/>
    <lineage>
        <taxon>Bacteria</taxon>
        <taxon>Bacillati</taxon>
        <taxon>Actinomycetota</taxon>
        <taxon>Actinomycetes</taxon>
        <taxon>Micrococcales</taxon>
        <taxon>Micrococcaceae</taxon>
        <taxon>Sinomonas</taxon>
    </lineage>
</organism>
<name>A0A126ZV69_9MICC</name>
<feature type="domain" description="Sugar-binding" evidence="5">
    <location>
        <begin position="100"/>
        <end position="353"/>
    </location>
</feature>
<dbReference type="OrthoDB" id="186585at2"/>
<dbReference type="Proteomes" id="UP000070134">
    <property type="component" value="Chromosome"/>
</dbReference>
<evidence type="ECO:0000313" key="6">
    <source>
        <dbReference type="EMBL" id="AMM30857.1"/>
    </source>
</evidence>
<keyword evidence="2" id="KW-0805">Transcription regulation</keyword>
<dbReference type="Gene3D" id="1.10.10.60">
    <property type="entry name" value="Homeodomain-like"/>
    <property type="match status" value="1"/>
</dbReference>
<dbReference type="EMBL" id="CP014518">
    <property type="protein sequence ID" value="AMM30857.1"/>
    <property type="molecule type" value="Genomic_DNA"/>
</dbReference>
<evidence type="ECO:0000259" key="5">
    <source>
        <dbReference type="Pfam" id="PF04198"/>
    </source>
</evidence>
<dbReference type="GO" id="GO:0030246">
    <property type="term" value="F:carbohydrate binding"/>
    <property type="evidence" value="ECO:0007669"/>
    <property type="project" value="InterPro"/>
</dbReference>
<dbReference type="Gene3D" id="3.40.50.1360">
    <property type="match status" value="1"/>
</dbReference>
<dbReference type="InterPro" id="IPR009057">
    <property type="entry name" value="Homeodomain-like_sf"/>
</dbReference>
<dbReference type="Pfam" id="PF04198">
    <property type="entry name" value="Sugar-bind"/>
    <property type="match status" value="1"/>
</dbReference>
<dbReference type="InterPro" id="IPR007324">
    <property type="entry name" value="Sugar-bd_dom_put"/>
</dbReference>
<dbReference type="KEGG" id="satk:SA2016_0155"/>
<dbReference type="SUPFAM" id="SSF100950">
    <property type="entry name" value="NagB/RpiA/CoA transferase-like"/>
    <property type="match status" value="1"/>
</dbReference>
<dbReference type="PANTHER" id="PTHR34294:SF1">
    <property type="entry name" value="TRANSCRIPTIONAL REGULATOR LSRR"/>
    <property type="match status" value="1"/>
</dbReference>
<reference evidence="6 7" key="1">
    <citation type="submission" date="2016-02" db="EMBL/GenBank/DDBJ databases">
        <title>Complete genome of Sinomonas atrocyanea KCTC 3377.</title>
        <authorList>
            <person name="Kim K.M."/>
        </authorList>
    </citation>
    <scope>NUCLEOTIDE SEQUENCE [LARGE SCALE GENOMIC DNA]</scope>
    <source>
        <strain evidence="6 7">KCTC 3377</strain>
    </source>
</reference>
<dbReference type="InterPro" id="IPR037171">
    <property type="entry name" value="NagB/RpiA_transferase-like"/>
</dbReference>
<evidence type="ECO:0000256" key="2">
    <source>
        <dbReference type="ARBA" id="ARBA00023015"/>
    </source>
</evidence>
<dbReference type="AlphaFoldDB" id="A0A126ZV69"/>
<dbReference type="STRING" id="37927.SA2016_0155"/>
<dbReference type="InterPro" id="IPR051054">
    <property type="entry name" value="SorC_transcr_regulators"/>
</dbReference>
<sequence>MDIYECLLRRSRCQGSGVPVTAPAARYSSLTGKKRSTMADNDTQRLMIKVARLYHTHGVRQTEIAKRLQISQSRVSRLLAQAEEASIVRTVVAVPQHIHAELEEQIEARYGLSEVHVVDTVSHDESEVNKDLAHTMASLLYELAFEVKTIAFTSWSKTLRLMVDALLPLRTRGEYVVETLGDLGPPELQHDAARSTQQFATLTGAQPVFLRTPGVVPSREIKELLIARDPYVRMAMEMLDSIDVALVGIGTCERDPELRSGDNFFTDEQFEHVRERGAVGEVCLHFIDAEGKPIDSELEDLVVGVTLDQLRNARHRWAVAGGERKHQAIRAAVAGGWVDTLVTDAGTAAFLLSEPAGSAAEAARAGARTAP</sequence>
<gene>
    <name evidence="6" type="ORF">SA2016_0155</name>
</gene>
<evidence type="ECO:0000256" key="4">
    <source>
        <dbReference type="ARBA" id="ARBA00023163"/>
    </source>
</evidence>
<dbReference type="GO" id="GO:0003677">
    <property type="term" value="F:DNA binding"/>
    <property type="evidence" value="ECO:0007669"/>
    <property type="project" value="UniProtKB-KW"/>
</dbReference>
<evidence type="ECO:0000313" key="7">
    <source>
        <dbReference type="Proteomes" id="UP000070134"/>
    </source>
</evidence>
<evidence type="ECO:0000256" key="3">
    <source>
        <dbReference type="ARBA" id="ARBA00023125"/>
    </source>
</evidence>
<protein>
    <recommendedName>
        <fullName evidence="5">Sugar-binding domain-containing protein</fullName>
    </recommendedName>
</protein>
<dbReference type="PANTHER" id="PTHR34294">
    <property type="entry name" value="TRANSCRIPTIONAL REGULATOR-RELATED"/>
    <property type="match status" value="1"/>
</dbReference>
<dbReference type="SUPFAM" id="SSF46689">
    <property type="entry name" value="Homeodomain-like"/>
    <property type="match status" value="1"/>
</dbReference>